<accession>A0A9D2MA06</accession>
<dbReference type="Proteomes" id="UP000824208">
    <property type="component" value="Unassembled WGS sequence"/>
</dbReference>
<dbReference type="AlphaFoldDB" id="A0A9D2MA06"/>
<keyword evidence="1" id="KW-0812">Transmembrane</keyword>
<feature type="transmembrane region" description="Helical" evidence="1">
    <location>
        <begin position="116"/>
        <end position="134"/>
    </location>
</feature>
<reference evidence="2" key="2">
    <citation type="submission" date="2021-04" db="EMBL/GenBank/DDBJ databases">
        <authorList>
            <person name="Gilroy R."/>
        </authorList>
    </citation>
    <scope>NUCLEOTIDE SEQUENCE</scope>
    <source>
        <strain evidence="2">CHK189-11263</strain>
    </source>
</reference>
<evidence type="ECO:0000256" key="1">
    <source>
        <dbReference type="SAM" id="Phobius"/>
    </source>
</evidence>
<sequence length="173" mass="19537">MRRQYRLYNVIFPVWVLMFWPSPPVILLTLLGNLAIDCLVVLLVLTVLKHPARGTVLRRCWWNVWLLGFLADVLGALWLALGLFGSWALDADGTAAGWAGDFAMAMTVNAFRHPLALLWTAAGVALAGVCIYCFDRRVFRRIPELDKRQSRILALTLAAATAPWLFFVPMYLY</sequence>
<evidence type="ECO:0000313" key="2">
    <source>
        <dbReference type="EMBL" id="HJB56109.1"/>
    </source>
</evidence>
<feature type="transmembrane region" description="Helical" evidence="1">
    <location>
        <begin position="26"/>
        <end position="48"/>
    </location>
</feature>
<proteinExistence type="predicted"/>
<feature type="transmembrane region" description="Helical" evidence="1">
    <location>
        <begin position="154"/>
        <end position="172"/>
    </location>
</feature>
<protein>
    <submittedName>
        <fullName evidence="2">Uncharacterized protein</fullName>
    </submittedName>
</protein>
<feature type="transmembrane region" description="Helical" evidence="1">
    <location>
        <begin position="60"/>
        <end position="81"/>
    </location>
</feature>
<keyword evidence="1" id="KW-1133">Transmembrane helix</keyword>
<keyword evidence="1" id="KW-0472">Membrane</keyword>
<dbReference type="EMBL" id="DWYC01000011">
    <property type="protein sequence ID" value="HJB56109.1"/>
    <property type="molecule type" value="Genomic_DNA"/>
</dbReference>
<gene>
    <name evidence="2" type="ORF">H9714_01000</name>
</gene>
<comment type="caution">
    <text evidence="2">The sequence shown here is derived from an EMBL/GenBank/DDBJ whole genome shotgun (WGS) entry which is preliminary data.</text>
</comment>
<feature type="transmembrane region" description="Helical" evidence="1">
    <location>
        <begin position="5"/>
        <end position="20"/>
    </location>
</feature>
<reference evidence="2" key="1">
    <citation type="journal article" date="2021" name="PeerJ">
        <title>Extensive microbial diversity within the chicken gut microbiome revealed by metagenomics and culture.</title>
        <authorList>
            <person name="Gilroy R."/>
            <person name="Ravi A."/>
            <person name="Getino M."/>
            <person name="Pursley I."/>
            <person name="Horton D.L."/>
            <person name="Alikhan N.F."/>
            <person name="Baker D."/>
            <person name="Gharbi K."/>
            <person name="Hall N."/>
            <person name="Watson M."/>
            <person name="Adriaenssens E.M."/>
            <person name="Foster-Nyarko E."/>
            <person name="Jarju S."/>
            <person name="Secka A."/>
            <person name="Antonio M."/>
            <person name="Oren A."/>
            <person name="Chaudhuri R.R."/>
            <person name="La Ragione R."/>
            <person name="Hildebrand F."/>
            <person name="Pallen M.J."/>
        </authorList>
    </citation>
    <scope>NUCLEOTIDE SEQUENCE</scope>
    <source>
        <strain evidence="2">CHK189-11263</strain>
    </source>
</reference>
<organism evidence="2 3">
    <name type="scientific">Candidatus Flavonifractor intestinipullorum</name>
    <dbReference type="NCBI Taxonomy" id="2838587"/>
    <lineage>
        <taxon>Bacteria</taxon>
        <taxon>Bacillati</taxon>
        <taxon>Bacillota</taxon>
        <taxon>Clostridia</taxon>
        <taxon>Eubacteriales</taxon>
        <taxon>Oscillospiraceae</taxon>
        <taxon>Flavonifractor</taxon>
    </lineage>
</organism>
<evidence type="ECO:0000313" key="3">
    <source>
        <dbReference type="Proteomes" id="UP000824208"/>
    </source>
</evidence>
<name>A0A9D2MA06_9FIRM</name>